<dbReference type="RefSeq" id="XP_011312081.1">
    <property type="nucleotide sequence ID" value="XM_011313779.1"/>
</dbReference>
<evidence type="ECO:0000313" key="1">
    <source>
        <dbReference type="EMBL" id="JAG76570.1"/>
    </source>
</evidence>
<dbReference type="GeneID" id="105271946"/>
<keyword evidence="2" id="KW-1185">Reference proteome</keyword>
<dbReference type="KEGG" id="fas:105271946"/>
<name>A0A0C9PZ73_9HYME</name>
<evidence type="ECO:0000313" key="2">
    <source>
        <dbReference type="Proteomes" id="UP000694866"/>
    </source>
</evidence>
<gene>
    <name evidence="1" type="primary">mnmG_0</name>
    <name evidence="3" type="synonym">LOC105271946</name>
    <name evidence="1" type="ORF">g.1790</name>
</gene>
<sequence>MDSHLDELPNTDSSSWEVYCPADSTVSFSEVSDDDVEEFFDDTYSDIEHNDHNELEQSSRSENLENAITHSIDCQKVEMLMKRVSSLKDTIIDLRESISEEHRLWKRECEEYNLIHERLKFRALEEVTTAARLASEAYVIESAKGNSSHTPRRNILDNDYYTKLNQIERLCNEELRNVYNDVEALQPLKEIVSQWNISDEKTIDECEEGSN</sequence>
<proteinExistence type="predicted"/>
<dbReference type="Proteomes" id="UP000694866">
    <property type="component" value="Unplaced"/>
</dbReference>
<protein>
    <submittedName>
        <fullName evidence="1">MnmG_0 protein</fullName>
    </submittedName>
</protein>
<dbReference type="EMBL" id="GBYB01006803">
    <property type="protein sequence ID" value="JAG76570.1"/>
    <property type="molecule type" value="Transcribed_RNA"/>
</dbReference>
<reference evidence="1" key="1">
    <citation type="submission" date="2015-01" db="EMBL/GenBank/DDBJ databases">
        <title>Transcriptome Assembly of Fopius arisanus.</title>
        <authorList>
            <person name="Geib S."/>
        </authorList>
    </citation>
    <scope>NUCLEOTIDE SEQUENCE</scope>
</reference>
<evidence type="ECO:0000313" key="3">
    <source>
        <dbReference type="RefSeq" id="XP_011312081.1"/>
    </source>
</evidence>
<accession>A0A9R1TNB8</accession>
<organism evidence="1">
    <name type="scientific">Fopius arisanus</name>
    <dbReference type="NCBI Taxonomy" id="64838"/>
    <lineage>
        <taxon>Eukaryota</taxon>
        <taxon>Metazoa</taxon>
        <taxon>Ecdysozoa</taxon>
        <taxon>Arthropoda</taxon>
        <taxon>Hexapoda</taxon>
        <taxon>Insecta</taxon>
        <taxon>Pterygota</taxon>
        <taxon>Neoptera</taxon>
        <taxon>Endopterygota</taxon>
        <taxon>Hymenoptera</taxon>
        <taxon>Apocrita</taxon>
        <taxon>Ichneumonoidea</taxon>
        <taxon>Braconidae</taxon>
        <taxon>Opiinae</taxon>
        <taxon>Fopius</taxon>
    </lineage>
</organism>
<accession>A0A0C9PZ73</accession>
<reference evidence="3" key="2">
    <citation type="submission" date="2025-04" db="UniProtKB">
        <authorList>
            <consortium name="RefSeq"/>
        </authorList>
    </citation>
    <scope>IDENTIFICATION</scope>
    <source>
        <strain evidence="3">USDA-PBARC FA_bdor</strain>
        <tissue evidence="3">Whole organism</tissue>
    </source>
</reference>
<dbReference type="AlphaFoldDB" id="A0A0C9PZ73"/>
<dbReference type="OrthoDB" id="6817099at2759"/>